<evidence type="ECO:0000256" key="1">
    <source>
        <dbReference type="SAM" id="MobiDB-lite"/>
    </source>
</evidence>
<keyword evidence="3" id="KW-1185">Reference proteome</keyword>
<proteinExistence type="predicted"/>
<dbReference type="Proteomes" id="UP001189429">
    <property type="component" value="Unassembled WGS sequence"/>
</dbReference>
<feature type="region of interest" description="Disordered" evidence="1">
    <location>
        <begin position="443"/>
        <end position="465"/>
    </location>
</feature>
<feature type="compositionally biased region" description="Basic and acidic residues" evidence="1">
    <location>
        <begin position="251"/>
        <end position="264"/>
    </location>
</feature>
<feature type="region of interest" description="Disordered" evidence="1">
    <location>
        <begin position="225"/>
        <end position="270"/>
    </location>
</feature>
<accession>A0ABN9QT67</accession>
<feature type="region of interest" description="Disordered" evidence="1">
    <location>
        <begin position="284"/>
        <end position="358"/>
    </location>
</feature>
<protein>
    <submittedName>
        <fullName evidence="2">Uncharacterized protein</fullName>
    </submittedName>
</protein>
<dbReference type="EMBL" id="CAUYUJ010004413">
    <property type="protein sequence ID" value="CAK0809441.1"/>
    <property type="molecule type" value="Genomic_DNA"/>
</dbReference>
<reference evidence="2" key="1">
    <citation type="submission" date="2023-10" db="EMBL/GenBank/DDBJ databases">
        <authorList>
            <person name="Chen Y."/>
            <person name="Shah S."/>
            <person name="Dougan E. K."/>
            <person name="Thang M."/>
            <person name="Chan C."/>
        </authorList>
    </citation>
    <scope>NUCLEOTIDE SEQUENCE [LARGE SCALE GENOMIC DNA]</scope>
</reference>
<gene>
    <name evidence="2" type="ORF">PCOR1329_LOCUS14695</name>
</gene>
<organism evidence="2 3">
    <name type="scientific">Prorocentrum cordatum</name>
    <dbReference type="NCBI Taxonomy" id="2364126"/>
    <lineage>
        <taxon>Eukaryota</taxon>
        <taxon>Sar</taxon>
        <taxon>Alveolata</taxon>
        <taxon>Dinophyceae</taxon>
        <taxon>Prorocentrales</taxon>
        <taxon>Prorocentraceae</taxon>
        <taxon>Prorocentrum</taxon>
    </lineage>
</organism>
<feature type="compositionally biased region" description="Low complexity" evidence="1">
    <location>
        <begin position="339"/>
        <end position="357"/>
    </location>
</feature>
<comment type="caution">
    <text evidence="2">The sequence shown here is derived from an EMBL/GenBank/DDBJ whole genome shotgun (WGS) entry which is preliminary data.</text>
</comment>
<evidence type="ECO:0000313" key="3">
    <source>
        <dbReference type="Proteomes" id="UP001189429"/>
    </source>
</evidence>
<evidence type="ECO:0000313" key="2">
    <source>
        <dbReference type="EMBL" id="CAK0809441.1"/>
    </source>
</evidence>
<name>A0ABN9QT67_9DINO</name>
<sequence length="610" mass="64110">MAQASCLVLRLDGADAPPGLGEPWEVMEVGDVPPGLPMASTSNRQGVKRSRPKRGWIDPLLEQASPRPWEACPDMIAVLHCPPGGGQSWPRPWAIDAGWAPGQPAFTLTPTSTTHLLMEWEVGGGRRLQWYRRVDALPYRFYFARAIASGPAQGLSEPTCPLTGCLEQALLGHCEAQGANVAFELGQYHYLTKDKEAAGTPAERGTSLADKLACLLKHLRRLRDNQTRRPSRMPSCADFSIVPAASESEGDGEHGETDTEKNIDETSDEDDALVTQGAAALVSGRPAVHIEADEVESTPAKKPRKSITQKTSSDKCDASYAPSPVQHVGPKLEPDKEAAAQAAPPEQVQAAAPAAEAAPRKVLPKVVKVKKLKATQDAVRRLSAAEVRCPSAATQLAPLAAPPGNSAGAELARLQVQALQQRERAERVSAVATPAASEQILAAPAAGAAPAAPQPTEDERRQRAEHLRRTRELLVQKRNMERQRAVGEYQAAGGAASAAAASAARKPQAGAGQQLAAQLAGPSSGAGVPAGDAAKDMRQVLAMQLRQTLTSSVPSDVASGALGRLESMKQPWGPRGAAAACGWCSTPATARGRRSSLPFCSDLVAAGGGL</sequence>
<feature type="compositionally biased region" description="Low complexity" evidence="1">
    <location>
        <begin position="443"/>
        <end position="455"/>
    </location>
</feature>